<protein>
    <submittedName>
        <fullName evidence="2">Uncharacterized protein</fullName>
    </submittedName>
</protein>
<dbReference type="WBParaSite" id="Pan_g1399.t1">
    <property type="protein sequence ID" value="Pan_g1399.t1"/>
    <property type="gene ID" value="Pan_g1399"/>
</dbReference>
<organism evidence="1 2">
    <name type="scientific">Panagrellus redivivus</name>
    <name type="common">Microworm</name>
    <dbReference type="NCBI Taxonomy" id="6233"/>
    <lineage>
        <taxon>Eukaryota</taxon>
        <taxon>Metazoa</taxon>
        <taxon>Ecdysozoa</taxon>
        <taxon>Nematoda</taxon>
        <taxon>Chromadorea</taxon>
        <taxon>Rhabditida</taxon>
        <taxon>Tylenchina</taxon>
        <taxon>Panagrolaimomorpha</taxon>
        <taxon>Panagrolaimoidea</taxon>
        <taxon>Panagrolaimidae</taxon>
        <taxon>Panagrellus</taxon>
    </lineage>
</organism>
<keyword evidence="1" id="KW-1185">Reference proteome</keyword>
<evidence type="ECO:0000313" key="2">
    <source>
        <dbReference type="WBParaSite" id="Pan_g1399.t1"/>
    </source>
</evidence>
<sequence length="136" mass="16007">MDPYYPLREYFKLYYFTKVKQNKLFNTSVWGIEKDCCLARYAGVEELPSAISPSLAFACACAAAVHSAPQQFTRAWRSWRTACAFSSETAESYEEKKFANMWKFMLKIMIYIYNCPTMKRQYRGRGQEVKRNQEEP</sequence>
<dbReference type="AlphaFoldDB" id="A0A7E4UXH2"/>
<reference evidence="2" key="2">
    <citation type="submission" date="2020-10" db="UniProtKB">
        <authorList>
            <consortium name="WormBaseParasite"/>
        </authorList>
    </citation>
    <scope>IDENTIFICATION</scope>
</reference>
<evidence type="ECO:0000313" key="1">
    <source>
        <dbReference type="Proteomes" id="UP000492821"/>
    </source>
</evidence>
<reference evidence="1" key="1">
    <citation type="journal article" date="2013" name="Genetics">
        <title>The draft genome and transcriptome of Panagrellus redivivus are shaped by the harsh demands of a free-living lifestyle.</title>
        <authorList>
            <person name="Srinivasan J."/>
            <person name="Dillman A.R."/>
            <person name="Macchietto M.G."/>
            <person name="Heikkinen L."/>
            <person name="Lakso M."/>
            <person name="Fracchia K.M."/>
            <person name="Antoshechkin I."/>
            <person name="Mortazavi A."/>
            <person name="Wong G."/>
            <person name="Sternberg P.W."/>
        </authorList>
    </citation>
    <scope>NUCLEOTIDE SEQUENCE [LARGE SCALE GENOMIC DNA]</scope>
    <source>
        <strain evidence="1">MT8872</strain>
    </source>
</reference>
<dbReference type="Proteomes" id="UP000492821">
    <property type="component" value="Unassembled WGS sequence"/>
</dbReference>
<proteinExistence type="predicted"/>
<accession>A0A7E4UXH2</accession>
<name>A0A7E4UXH2_PANRE</name>